<dbReference type="PROSITE" id="PS50893">
    <property type="entry name" value="ABC_TRANSPORTER_2"/>
    <property type="match status" value="2"/>
</dbReference>
<keyword evidence="2" id="KW-0547">Nucleotide-binding</keyword>
<dbReference type="PANTHER" id="PTHR19211">
    <property type="entry name" value="ATP-BINDING TRANSPORT PROTEIN-RELATED"/>
    <property type="match status" value="1"/>
</dbReference>
<dbReference type="RefSeq" id="WP_197991046.1">
    <property type="nucleotide sequence ID" value="NZ_JACYXC010000001.1"/>
</dbReference>
<dbReference type="SUPFAM" id="SSF52540">
    <property type="entry name" value="P-loop containing nucleoside triphosphate hydrolases"/>
    <property type="match status" value="2"/>
</dbReference>
<dbReference type="EMBL" id="JACYXC010000001">
    <property type="protein sequence ID" value="MBH5337807.1"/>
    <property type="molecule type" value="Genomic_DNA"/>
</dbReference>
<dbReference type="Gene3D" id="3.40.50.300">
    <property type="entry name" value="P-loop containing nucleotide triphosphate hydrolases"/>
    <property type="match status" value="2"/>
</dbReference>
<dbReference type="InterPro" id="IPR003439">
    <property type="entry name" value="ABC_transporter-like_ATP-bd"/>
</dbReference>
<dbReference type="InterPro" id="IPR003593">
    <property type="entry name" value="AAA+_ATPase"/>
</dbReference>
<evidence type="ECO:0000256" key="2">
    <source>
        <dbReference type="ARBA" id="ARBA00022741"/>
    </source>
</evidence>
<keyword evidence="1" id="KW-0677">Repeat</keyword>
<name>A0ABS0NRG9_9ACTN</name>
<evidence type="ECO:0000313" key="6">
    <source>
        <dbReference type="EMBL" id="MBH5337807.1"/>
    </source>
</evidence>
<dbReference type="SMART" id="SM00382">
    <property type="entry name" value="AAA"/>
    <property type="match status" value="2"/>
</dbReference>
<dbReference type="Pfam" id="PF00005">
    <property type="entry name" value="ABC_tran"/>
    <property type="match status" value="2"/>
</dbReference>
<feature type="region of interest" description="Disordered" evidence="4">
    <location>
        <begin position="56"/>
        <end position="82"/>
    </location>
</feature>
<dbReference type="InterPro" id="IPR050611">
    <property type="entry name" value="ABCF"/>
</dbReference>
<gene>
    <name evidence="6" type="ORF">IHE55_24725</name>
</gene>
<evidence type="ECO:0000259" key="5">
    <source>
        <dbReference type="PROSITE" id="PS50893"/>
    </source>
</evidence>
<reference evidence="6 7" key="1">
    <citation type="submission" date="2020-09" db="EMBL/GenBank/DDBJ databases">
        <title>Biosynthesis of the nuclear factor of activated T cells inhibitor NFAT-133 and its congeners in Streptomyces pactum.</title>
        <authorList>
            <person name="Zhou W."/>
            <person name="Posri P."/>
            <person name="Abugrain M.E."/>
            <person name="Weisberg A.J."/>
            <person name="Chang J.H."/>
            <person name="Mahmud T."/>
        </authorList>
    </citation>
    <scope>NUCLEOTIDE SEQUENCE [LARGE SCALE GENOMIC DNA]</scope>
    <source>
        <strain evidence="6 7">ATCC 27456</strain>
    </source>
</reference>
<proteinExistence type="predicted"/>
<evidence type="ECO:0000256" key="3">
    <source>
        <dbReference type="ARBA" id="ARBA00022840"/>
    </source>
</evidence>
<dbReference type="PROSITE" id="PS00211">
    <property type="entry name" value="ABC_TRANSPORTER_1"/>
    <property type="match status" value="1"/>
</dbReference>
<sequence length="545" mass="58824">MTATLVAKDLAAGHGERTLFSGLDLVVAPGEVIGLVGANGAGKSTLLRMLAGLDEPEEGSVSLSPPHATVGHLPQEPERRPGETVRDFLARRTGVAAAQAELDATTRALADGHPGADDAYAVALERWLSLGAADLDERAEEVTATLGLRTGLDRPMTSLSGGQAARASLASLLLSRYDVFLLDEPTNDLDLDGLRTLESFVTGLRAGTVLVSHDREFLACTVHKVLELDLAQQQVTLFGGGYTAYLEERETARRHARERYEEYAGTRATLEARARTQRAWMDKGVRNARRKASDNDKIQRNARIESTEKQAAKARQTDRLIERLEVVEEPRKEWELRMEIAAAPRSGAVVATLRGAELRRGDFRLGPVDLRIDWADRVAITGPNGSGKSTLLAVLLGRLRPDRGAASLGSGVVVGEIDQARALFFGDEALLDAFGAATPELEPAEVRTLLAKYGLKAAHVLRPAATLSPGERTRAALALLQARGVNLLVLDEPTNHLDLPAIEQLESALASYPGTLLLVTHDRRMLEAVHTTRRIAVADGRVTEH</sequence>
<dbReference type="InterPro" id="IPR027417">
    <property type="entry name" value="P-loop_NTPase"/>
</dbReference>
<evidence type="ECO:0000256" key="1">
    <source>
        <dbReference type="ARBA" id="ARBA00022737"/>
    </source>
</evidence>
<accession>A0ABS0NRG9</accession>
<protein>
    <submittedName>
        <fullName evidence="6">ABC-F family ATP-binding cassette domain-containing protein</fullName>
    </submittedName>
</protein>
<dbReference type="CDD" id="cd03221">
    <property type="entry name" value="ABCF_EF-3"/>
    <property type="match status" value="2"/>
</dbReference>
<dbReference type="InterPro" id="IPR017871">
    <property type="entry name" value="ABC_transporter-like_CS"/>
</dbReference>
<feature type="domain" description="ABC transporter" evidence="5">
    <location>
        <begin position="344"/>
        <end position="545"/>
    </location>
</feature>
<feature type="domain" description="ABC transporter" evidence="5">
    <location>
        <begin position="5"/>
        <end position="264"/>
    </location>
</feature>
<dbReference type="PANTHER" id="PTHR19211:SF123">
    <property type="entry name" value="ABC TRANSPORTER"/>
    <property type="match status" value="1"/>
</dbReference>
<comment type="caution">
    <text evidence="6">The sequence shown here is derived from an EMBL/GenBank/DDBJ whole genome shotgun (WGS) entry which is preliminary data.</text>
</comment>
<dbReference type="GO" id="GO:0005524">
    <property type="term" value="F:ATP binding"/>
    <property type="evidence" value="ECO:0007669"/>
    <property type="project" value="UniProtKB-KW"/>
</dbReference>
<dbReference type="Proteomes" id="UP000807371">
    <property type="component" value="Unassembled WGS sequence"/>
</dbReference>
<organism evidence="6 7">
    <name type="scientific">Streptomyces pactum</name>
    <dbReference type="NCBI Taxonomy" id="68249"/>
    <lineage>
        <taxon>Bacteria</taxon>
        <taxon>Bacillati</taxon>
        <taxon>Actinomycetota</taxon>
        <taxon>Actinomycetes</taxon>
        <taxon>Kitasatosporales</taxon>
        <taxon>Streptomycetaceae</taxon>
        <taxon>Streptomyces</taxon>
    </lineage>
</organism>
<keyword evidence="3 6" id="KW-0067">ATP-binding</keyword>
<evidence type="ECO:0000256" key="4">
    <source>
        <dbReference type="SAM" id="MobiDB-lite"/>
    </source>
</evidence>
<evidence type="ECO:0000313" key="7">
    <source>
        <dbReference type="Proteomes" id="UP000807371"/>
    </source>
</evidence>
<keyword evidence="7" id="KW-1185">Reference proteome</keyword>